<evidence type="ECO:0000313" key="9">
    <source>
        <dbReference type="EMBL" id="ADB40599.1"/>
    </source>
</evidence>
<dbReference type="Proteomes" id="UP000002028">
    <property type="component" value="Chromosome"/>
</dbReference>
<keyword evidence="4 6" id="KW-1133">Transmembrane helix</keyword>
<feature type="domain" description="MacB-like periplasmic core" evidence="8">
    <location>
        <begin position="497"/>
        <end position="635"/>
    </location>
</feature>
<dbReference type="HOGENOM" id="CLU_008713_1_0_10"/>
<reference evidence="9 10" key="1">
    <citation type="journal article" date="2010" name="Stand. Genomic Sci.">
        <title>Complete genome sequence of Spirosoma linguale type strain (1).</title>
        <authorList>
            <person name="Lail K."/>
            <person name="Sikorski J."/>
            <person name="Saunders E."/>
            <person name="Lapidus A."/>
            <person name="Glavina Del Rio T."/>
            <person name="Copeland A."/>
            <person name="Tice H."/>
            <person name="Cheng J.-F."/>
            <person name="Lucas S."/>
            <person name="Nolan M."/>
            <person name="Bruce D."/>
            <person name="Goodwin L."/>
            <person name="Pitluck S."/>
            <person name="Ivanova N."/>
            <person name="Mavromatis K."/>
            <person name="Ovchinnikova G."/>
            <person name="Pati A."/>
            <person name="Chen A."/>
            <person name="Palaniappan K."/>
            <person name="Land M."/>
            <person name="Hauser L."/>
            <person name="Chang Y.-J."/>
            <person name="Jeffries C.D."/>
            <person name="Chain P."/>
            <person name="Brettin T."/>
            <person name="Detter J.C."/>
            <person name="Schuetze A."/>
            <person name="Rohde M."/>
            <person name="Tindall B.J."/>
            <person name="Goeker M."/>
            <person name="Bristow J."/>
            <person name="Eisen J.A."/>
            <person name="Markowitz V."/>
            <person name="Hugenholtz P."/>
            <person name="Kyrpides N.C."/>
            <person name="Klenk H.-P."/>
            <person name="Chen F."/>
        </authorList>
    </citation>
    <scope>NUCLEOTIDE SEQUENCE [LARGE SCALE GENOMIC DNA]</scope>
    <source>
        <strain evidence="10">ATCC 33905 / DSM 74 / LMG 10896 / Claus 1</strain>
    </source>
</reference>
<evidence type="ECO:0000259" key="7">
    <source>
        <dbReference type="Pfam" id="PF02687"/>
    </source>
</evidence>
<dbReference type="KEGG" id="sli:Slin_4621"/>
<sequence>MIRNYLKIAWRNLTKNKVYSFINISGLATGMAVTIMIGLWVYDELSFDRQTKHYDRIAQLWQFVTFDVEKTSYNSLPIPLAQELRSKYPDFELVSLASFDRTAVLASGENRFTKTGNYVEPDFLPMMSVKMLVGTYRGLTDVNSILLSAATAKNLFGTADPINKLIKLDNKVNVRVTGVYEDFPQNSSFKATLFLAPWRLLMAINENARGQLDQWDSNGFPIYVQLKNGVSADQASARIKDIRMKRENPPPYKPEFFLHPMSKWHLYSDFKNGVNTGGLIQFVWLFGVIGVFVLLLACINFMNLSTARSEKRAKEVGIRKAVGSLREQLISQFFAESLLVTGLAFVLALVLVQLSLPLFNTIADKEVQILWFSPVFWLIGLGFTLLTGLIAASYPALYLSSFQPIKVLKGTIKMGRFAAIPRKVLVVFQFAVSITLIIGTIIVLRQIEFAKDRPVGYSRSKLVEVRINTPELVGQYNPLRTDLLNTGAVANMSESDKPLTADYGGTTNISWPGKTPDMHPLIIANLITHDFGKTIDWQLTTGRDFSRAFTTDSSAMILNESALKLMGLTRPLGTLIKQSGREYRVIGIVKDIINGNPFEAIKPSFFVLDYRNVNIITLKLAPQVPTSQALEKVAEVFKKYNPAAPFEYTFVDDEYGKKFGRETRIGNLAMIFAAFAIFISCLGIFGLASFMAEQRTKEIGVRKVLGASVMNLWGLLSRDFIVLILISVGIATPIAWYFLNSWLQNYTYRTTIVWWVFALTGAGTLLLTLLTVSFQSVRAALMNPVKSLRSE</sequence>
<keyword evidence="5 6" id="KW-0472">Membrane</keyword>
<feature type="transmembrane region" description="Helical" evidence="6">
    <location>
        <begin position="333"/>
        <end position="356"/>
    </location>
</feature>
<name>D2QNR3_SPILD</name>
<dbReference type="PANTHER" id="PTHR30572">
    <property type="entry name" value="MEMBRANE COMPONENT OF TRANSPORTER-RELATED"/>
    <property type="match status" value="1"/>
</dbReference>
<evidence type="ECO:0008006" key="11">
    <source>
        <dbReference type="Google" id="ProtNLM"/>
    </source>
</evidence>
<dbReference type="Pfam" id="PF02687">
    <property type="entry name" value="FtsX"/>
    <property type="match status" value="2"/>
</dbReference>
<dbReference type="Pfam" id="PF12704">
    <property type="entry name" value="MacB_PCD"/>
    <property type="match status" value="2"/>
</dbReference>
<evidence type="ECO:0000256" key="1">
    <source>
        <dbReference type="ARBA" id="ARBA00004651"/>
    </source>
</evidence>
<evidence type="ECO:0000259" key="8">
    <source>
        <dbReference type="Pfam" id="PF12704"/>
    </source>
</evidence>
<comment type="subcellular location">
    <subcellularLocation>
        <location evidence="1">Cell membrane</location>
        <topology evidence="1">Multi-pass membrane protein</topology>
    </subcellularLocation>
</comment>
<feature type="transmembrane region" description="Helical" evidence="6">
    <location>
        <begin position="282"/>
        <end position="304"/>
    </location>
</feature>
<organism evidence="9 10">
    <name type="scientific">Spirosoma linguale (strain ATCC 33905 / DSM 74 / LMG 10896 / Claus 1)</name>
    <dbReference type="NCBI Taxonomy" id="504472"/>
    <lineage>
        <taxon>Bacteria</taxon>
        <taxon>Pseudomonadati</taxon>
        <taxon>Bacteroidota</taxon>
        <taxon>Cytophagia</taxon>
        <taxon>Cytophagales</taxon>
        <taxon>Cytophagaceae</taxon>
        <taxon>Spirosoma</taxon>
    </lineage>
</organism>
<feature type="domain" description="MacB-like periplasmic core" evidence="8">
    <location>
        <begin position="20"/>
        <end position="241"/>
    </location>
</feature>
<feature type="domain" description="ABC3 transporter permease C-terminal" evidence="7">
    <location>
        <begin position="288"/>
        <end position="404"/>
    </location>
</feature>
<dbReference type="EMBL" id="CP001769">
    <property type="protein sequence ID" value="ADB40599.1"/>
    <property type="molecule type" value="Genomic_DNA"/>
</dbReference>
<evidence type="ECO:0000256" key="4">
    <source>
        <dbReference type="ARBA" id="ARBA00022989"/>
    </source>
</evidence>
<feature type="transmembrane region" description="Helical" evidence="6">
    <location>
        <begin position="21"/>
        <end position="42"/>
    </location>
</feature>
<dbReference type="InterPro" id="IPR003838">
    <property type="entry name" value="ABC3_permease_C"/>
</dbReference>
<protein>
    <recommendedName>
        <fullName evidence="11">ABC transporter permease</fullName>
    </recommendedName>
</protein>
<feature type="transmembrane region" description="Helical" evidence="6">
    <location>
        <begin position="424"/>
        <end position="444"/>
    </location>
</feature>
<dbReference type="GO" id="GO:0022857">
    <property type="term" value="F:transmembrane transporter activity"/>
    <property type="evidence" value="ECO:0007669"/>
    <property type="project" value="TreeGrafter"/>
</dbReference>
<evidence type="ECO:0000256" key="5">
    <source>
        <dbReference type="ARBA" id="ARBA00023136"/>
    </source>
</evidence>
<keyword evidence="2" id="KW-1003">Cell membrane</keyword>
<dbReference type="PANTHER" id="PTHR30572:SF18">
    <property type="entry name" value="ABC-TYPE MACROLIDE FAMILY EXPORT SYSTEM PERMEASE COMPONENT 2"/>
    <property type="match status" value="1"/>
</dbReference>
<dbReference type="GO" id="GO:0005886">
    <property type="term" value="C:plasma membrane"/>
    <property type="evidence" value="ECO:0007669"/>
    <property type="project" value="UniProtKB-SubCell"/>
</dbReference>
<feature type="transmembrane region" description="Helical" evidence="6">
    <location>
        <begin position="668"/>
        <end position="692"/>
    </location>
</feature>
<evidence type="ECO:0000256" key="2">
    <source>
        <dbReference type="ARBA" id="ARBA00022475"/>
    </source>
</evidence>
<evidence type="ECO:0000256" key="6">
    <source>
        <dbReference type="SAM" id="Phobius"/>
    </source>
</evidence>
<gene>
    <name evidence="9" type="ordered locus">Slin_4621</name>
</gene>
<feature type="domain" description="ABC3 transporter permease C-terminal" evidence="7">
    <location>
        <begin position="670"/>
        <end position="784"/>
    </location>
</feature>
<keyword evidence="10" id="KW-1185">Reference proteome</keyword>
<dbReference type="InterPro" id="IPR025857">
    <property type="entry name" value="MacB_PCD"/>
</dbReference>
<proteinExistence type="predicted"/>
<feature type="transmembrane region" description="Helical" evidence="6">
    <location>
        <begin position="376"/>
        <end position="399"/>
    </location>
</feature>
<dbReference type="STRING" id="504472.Slin_4621"/>
<accession>D2QNR3</accession>
<evidence type="ECO:0000313" key="10">
    <source>
        <dbReference type="Proteomes" id="UP000002028"/>
    </source>
</evidence>
<evidence type="ECO:0000256" key="3">
    <source>
        <dbReference type="ARBA" id="ARBA00022692"/>
    </source>
</evidence>
<feature type="transmembrane region" description="Helical" evidence="6">
    <location>
        <begin position="751"/>
        <end position="772"/>
    </location>
</feature>
<dbReference type="AlphaFoldDB" id="D2QNR3"/>
<keyword evidence="3 6" id="KW-0812">Transmembrane</keyword>
<dbReference type="eggNOG" id="COG0577">
    <property type="taxonomic scope" value="Bacteria"/>
</dbReference>
<feature type="transmembrane region" description="Helical" evidence="6">
    <location>
        <begin position="720"/>
        <end position="739"/>
    </location>
</feature>
<dbReference type="InterPro" id="IPR050250">
    <property type="entry name" value="Macrolide_Exporter_MacB"/>
</dbReference>